<dbReference type="EMBL" id="HE978314">
    <property type="protein sequence ID" value="CCK67966.1"/>
    <property type="molecule type" value="Genomic_DNA"/>
</dbReference>
<name>J7S3H1_HUIN7</name>
<proteinExistence type="predicted"/>
<dbReference type="CDD" id="cd03426">
    <property type="entry name" value="NUDIX_CoAse_Nudt7"/>
    <property type="match status" value="1"/>
</dbReference>
<dbReference type="STRING" id="1071383.J7S3H1"/>
<evidence type="ECO:0000313" key="9">
    <source>
        <dbReference type="Proteomes" id="UP000006310"/>
    </source>
</evidence>
<evidence type="ECO:0000256" key="1">
    <source>
        <dbReference type="ARBA" id="ARBA00001936"/>
    </source>
</evidence>
<keyword evidence="5" id="KW-0460">Magnesium</keyword>
<dbReference type="AlphaFoldDB" id="J7S3H1"/>
<sequence length="339" mass="37795">MPTAGSLLRNLRSFHYVPPHPVQSIWPPGRRSAVLVLLFVGARGELRVLLTRRSRNLRSFSGQVSLPGGKADDDVETFEQVARREAEEEIGLLRNPELLASQYRMTLENVNMEFPCYMSRTMLSVKPLVCFLRNCHTPGADAEASADAPLDASRFFGKLNPGETSSMFSVPLAELAHQLTSREAECDRYESKIVPWGGLSWKINHFYYPVDNPRDVSWLHTMRDLSSDDSSDEGAHTTKCRDLWGLTAKILIDVSTVALGEQLSPTGASIPAGEGRDRSLGHEELIYGLHDRAGQFQRSARSSWETQMIRGDPTAQFSDVFDAAFLAQLQQEHGDSLVF</sequence>
<keyword evidence="4" id="KW-0378">Hydrolase</keyword>
<dbReference type="PANTHER" id="PTHR12992:SF24">
    <property type="entry name" value="PEROXISOMAL COENZYME A DIPHOSPHATASE NUDT7"/>
    <property type="match status" value="1"/>
</dbReference>
<dbReference type="Proteomes" id="UP000006310">
    <property type="component" value="Chromosome 1"/>
</dbReference>
<dbReference type="GO" id="GO:0010945">
    <property type="term" value="F:coenzyme A diphosphatase activity"/>
    <property type="evidence" value="ECO:0007669"/>
    <property type="project" value="EnsemblFungi"/>
</dbReference>
<gene>
    <name evidence="8" type="primary">KNAG0A02770</name>
    <name evidence="8" type="ordered locus">KNAG_0A02770</name>
</gene>
<dbReference type="Pfam" id="PF00293">
    <property type="entry name" value="NUDIX"/>
    <property type="match status" value="1"/>
</dbReference>
<dbReference type="eggNOG" id="KOG3069">
    <property type="taxonomic scope" value="Eukaryota"/>
</dbReference>
<dbReference type="GO" id="GO:0005777">
    <property type="term" value="C:peroxisome"/>
    <property type="evidence" value="ECO:0007669"/>
    <property type="project" value="EnsemblFungi"/>
</dbReference>
<evidence type="ECO:0000256" key="3">
    <source>
        <dbReference type="ARBA" id="ARBA00022723"/>
    </source>
</evidence>
<dbReference type="OMA" id="WRMHHFF"/>
<evidence type="ECO:0000259" key="7">
    <source>
        <dbReference type="PROSITE" id="PS51462"/>
    </source>
</evidence>
<dbReference type="PROSITE" id="PS51462">
    <property type="entry name" value="NUDIX"/>
    <property type="match status" value="1"/>
</dbReference>
<evidence type="ECO:0000256" key="5">
    <source>
        <dbReference type="ARBA" id="ARBA00022842"/>
    </source>
</evidence>
<dbReference type="PANTHER" id="PTHR12992">
    <property type="entry name" value="NUDIX HYDROLASE"/>
    <property type="match status" value="1"/>
</dbReference>
<comment type="cofactor">
    <cofactor evidence="2">
        <name>Mg(2+)</name>
        <dbReference type="ChEBI" id="CHEBI:18420"/>
    </cofactor>
</comment>
<keyword evidence="9" id="KW-1185">Reference proteome</keyword>
<keyword evidence="3" id="KW-0479">Metal-binding</keyword>
<organism evidence="8 9">
    <name type="scientific">Huiozyma naganishii (strain ATCC MYA-139 / BCRC 22969 / CBS 8797 / KCTC 17520 / NBRC 10181 / NCYC 3082 / Yp74L-3)</name>
    <name type="common">Yeast</name>
    <name type="synonym">Kazachstania naganishii</name>
    <dbReference type="NCBI Taxonomy" id="1071383"/>
    <lineage>
        <taxon>Eukaryota</taxon>
        <taxon>Fungi</taxon>
        <taxon>Dikarya</taxon>
        <taxon>Ascomycota</taxon>
        <taxon>Saccharomycotina</taxon>
        <taxon>Saccharomycetes</taxon>
        <taxon>Saccharomycetales</taxon>
        <taxon>Saccharomycetaceae</taxon>
        <taxon>Huiozyma</taxon>
    </lineage>
</organism>
<dbReference type="GeneID" id="34523601"/>
<comment type="cofactor">
    <cofactor evidence="1">
        <name>Mn(2+)</name>
        <dbReference type="ChEBI" id="CHEBI:29035"/>
    </cofactor>
</comment>
<dbReference type="HOGENOM" id="CLU_040940_1_0_1"/>
<evidence type="ECO:0000256" key="6">
    <source>
        <dbReference type="ARBA" id="ARBA00023211"/>
    </source>
</evidence>
<evidence type="ECO:0000313" key="8">
    <source>
        <dbReference type="EMBL" id="CCK67966.1"/>
    </source>
</evidence>
<evidence type="ECO:0000256" key="4">
    <source>
        <dbReference type="ARBA" id="ARBA00022801"/>
    </source>
</evidence>
<dbReference type="RefSeq" id="XP_022462212.1">
    <property type="nucleotide sequence ID" value="XM_022607063.1"/>
</dbReference>
<dbReference type="GO" id="GO:0006281">
    <property type="term" value="P:DNA repair"/>
    <property type="evidence" value="ECO:0007669"/>
    <property type="project" value="EnsemblFungi"/>
</dbReference>
<evidence type="ECO:0000256" key="2">
    <source>
        <dbReference type="ARBA" id="ARBA00001946"/>
    </source>
</evidence>
<dbReference type="Gene3D" id="3.90.79.10">
    <property type="entry name" value="Nucleoside Triphosphate Pyrophosphohydrolase"/>
    <property type="match status" value="1"/>
</dbReference>
<dbReference type="GO" id="GO:0046872">
    <property type="term" value="F:metal ion binding"/>
    <property type="evidence" value="ECO:0007669"/>
    <property type="project" value="UniProtKB-KW"/>
</dbReference>
<dbReference type="GO" id="GO:0015938">
    <property type="term" value="P:coenzyme A catabolic process"/>
    <property type="evidence" value="ECO:0007669"/>
    <property type="project" value="TreeGrafter"/>
</dbReference>
<dbReference type="SUPFAM" id="SSF55811">
    <property type="entry name" value="Nudix"/>
    <property type="match status" value="1"/>
</dbReference>
<protein>
    <recommendedName>
        <fullName evidence="7">Nudix hydrolase domain-containing protein</fullName>
    </recommendedName>
</protein>
<keyword evidence="6" id="KW-0464">Manganese</keyword>
<accession>J7S3H1</accession>
<reference evidence="8 9" key="1">
    <citation type="journal article" date="2011" name="Proc. Natl. Acad. Sci. U.S.A.">
        <title>Evolutionary erosion of yeast sex chromosomes by mating-type switching accidents.</title>
        <authorList>
            <person name="Gordon J.L."/>
            <person name="Armisen D."/>
            <person name="Proux-Wera E."/>
            <person name="Oheigeartaigh S.S."/>
            <person name="Byrne K.P."/>
            <person name="Wolfe K.H."/>
        </authorList>
    </citation>
    <scope>NUCLEOTIDE SEQUENCE [LARGE SCALE GENOMIC DNA]</scope>
    <source>
        <strain evidence="9">ATCC MYA-139 / BCRC 22969 / CBS 8797 / CCRC 22969 / KCTC 17520 / NBRC 10181 / NCYC 3082</strain>
    </source>
</reference>
<dbReference type="KEGG" id="kng:KNAG_0A02770"/>
<reference evidence="9" key="2">
    <citation type="submission" date="2012-08" db="EMBL/GenBank/DDBJ databases">
        <title>Genome sequence of Kazachstania naganishii.</title>
        <authorList>
            <person name="Gordon J.L."/>
            <person name="Armisen D."/>
            <person name="Proux-Wera E."/>
            <person name="OhEigeartaigh S.S."/>
            <person name="Byrne K.P."/>
            <person name="Wolfe K.H."/>
        </authorList>
    </citation>
    <scope>NUCLEOTIDE SEQUENCE [LARGE SCALE GENOMIC DNA]</scope>
    <source>
        <strain evidence="9">ATCC MYA-139 / BCRC 22969 / CBS 8797 / CCRC 22969 / KCTC 17520 / NBRC 10181 / NCYC 3082</strain>
    </source>
</reference>
<dbReference type="InterPro" id="IPR015797">
    <property type="entry name" value="NUDIX_hydrolase-like_dom_sf"/>
</dbReference>
<dbReference type="InterPro" id="IPR000086">
    <property type="entry name" value="NUDIX_hydrolase_dom"/>
</dbReference>
<dbReference type="GO" id="GO:0008413">
    <property type="term" value="F:8-oxo-7,8-dihydroguanosine triphosphate pyrophosphatase activity"/>
    <property type="evidence" value="ECO:0007669"/>
    <property type="project" value="EnsemblFungi"/>
</dbReference>
<feature type="domain" description="Nudix hydrolase" evidence="7">
    <location>
        <begin position="29"/>
        <end position="199"/>
    </location>
</feature>
<dbReference type="OrthoDB" id="206213at2759"/>
<dbReference type="InterPro" id="IPR045121">
    <property type="entry name" value="CoAse"/>
</dbReference>